<comment type="caution">
    <text evidence="5">The sequence shown here is derived from an EMBL/GenBank/DDBJ whole genome shotgun (WGS) entry which is preliminary data.</text>
</comment>
<dbReference type="EMBL" id="AVPH01000276">
    <property type="protein sequence ID" value="ERE00413.1"/>
    <property type="molecule type" value="Genomic_DNA"/>
</dbReference>
<dbReference type="RefSeq" id="WP_021478468.1">
    <property type="nucleotide sequence ID" value="NZ_AVPH01000276.1"/>
</dbReference>
<dbReference type="InterPro" id="IPR020802">
    <property type="entry name" value="TesA-like"/>
</dbReference>
<dbReference type="Proteomes" id="UP000016426">
    <property type="component" value="Unassembled WGS sequence"/>
</dbReference>
<dbReference type="InterPro" id="IPR036736">
    <property type="entry name" value="ACP-like_sf"/>
</dbReference>
<evidence type="ECO:0000256" key="2">
    <source>
        <dbReference type="ARBA" id="ARBA00022553"/>
    </source>
</evidence>
<dbReference type="Pfam" id="PF00975">
    <property type="entry name" value="Thioesterase"/>
    <property type="match status" value="1"/>
</dbReference>
<feature type="non-terminal residue" evidence="5">
    <location>
        <position position="1"/>
    </location>
</feature>
<dbReference type="InterPro" id="IPR009081">
    <property type="entry name" value="PP-bd_ACP"/>
</dbReference>
<evidence type="ECO:0000256" key="1">
    <source>
        <dbReference type="ARBA" id="ARBA00022450"/>
    </source>
</evidence>
<dbReference type="Gene3D" id="3.40.50.1820">
    <property type="entry name" value="alpha/beta hydrolase"/>
    <property type="match status" value="1"/>
</dbReference>
<organism evidence="5 6">
    <name type="scientific">Pseudogulbenkiania ferrooxidans EGD-HP2</name>
    <dbReference type="NCBI Taxonomy" id="1388764"/>
    <lineage>
        <taxon>Bacteria</taxon>
        <taxon>Pseudomonadati</taxon>
        <taxon>Pseudomonadota</taxon>
        <taxon>Betaproteobacteria</taxon>
        <taxon>Neisseriales</taxon>
        <taxon>Chromobacteriaceae</taxon>
        <taxon>Pseudogulbenkiania</taxon>
    </lineage>
</organism>
<feature type="region of interest" description="Disordered" evidence="3">
    <location>
        <begin position="57"/>
        <end position="77"/>
    </location>
</feature>
<feature type="domain" description="Carrier" evidence="4">
    <location>
        <begin position="75"/>
        <end position="150"/>
    </location>
</feature>
<dbReference type="SMART" id="SM00823">
    <property type="entry name" value="PKS_PP"/>
    <property type="match status" value="1"/>
</dbReference>
<accession>A0ABP2XHQ8</accession>
<evidence type="ECO:0000313" key="6">
    <source>
        <dbReference type="Proteomes" id="UP000016426"/>
    </source>
</evidence>
<dbReference type="PANTHER" id="PTHR45527">
    <property type="entry name" value="NONRIBOSOMAL PEPTIDE SYNTHETASE"/>
    <property type="match status" value="1"/>
</dbReference>
<dbReference type="SMART" id="SM00824">
    <property type="entry name" value="PKS_TE"/>
    <property type="match status" value="1"/>
</dbReference>
<dbReference type="SUPFAM" id="SSF47336">
    <property type="entry name" value="ACP-like"/>
    <property type="match status" value="1"/>
</dbReference>
<dbReference type="PROSITE" id="PS00012">
    <property type="entry name" value="PHOSPHOPANTETHEINE"/>
    <property type="match status" value="1"/>
</dbReference>
<dbReference type="PANTHER" id="PTHR45527:SF1">
    <property type="entry name" value="FATTY ACID SYNTHASE"/>
    <property type="match status" value="1"/>
</dbReference>
<dbReference type="InterPro" id="IPR029058">
    <property type="entry name" value="AB_hydrolase_fold"/>
</dbReference>
<gene>
    <name evidence="5" type="ORF">O166_14595</name>
</gene>
<dbReference type="PROSITE" id="PS50075">
    <property type="entry name" value="CARRIER"/>
    <property type="match status" value="1"/>
</dbReference>
<keyword evidence="2" id="KW-0597">Phosphoprotein</keyword>
<dbReference type="InterPro" id="IPR006162">
    <property type="entry name" value="Ppantetheine_attach_site"/>
</dbReference>
<dbReference type="Pfam" id="PF00550">
    <property type="entry name" value="PP-binding"/>
    <property type="match status" value="1"/>
</dbReference>
<protein>
    <recommendedName>
        <fullName evidence="4">Carrier domain-containing protein</fullName>
    </recommendedName>
</protein>
<evidence type="ECO:0000259" key="4">
    <source>
        <dbReference type="PROSITE" id="PS50075"/>
    </source>
</evidence>
<sequence length="407" mass="43750">AGADNRQLVGYVIASVPGNPPEADALRAALAKLLPAHMVPVAVMRLADFPLSANGKLDRKALPEPSSTAAVDGREPRPGLESRIAALFAEILERDAVRADDDFFALGGHSLLAMRLAATLRRELKLPVSVGQIMSSPTVAKLAAVLSDAGLASDPALAGFGEVLPLRAGKGRPLFCIHPASGFAWQYSGLSRHLRPGLALVGLQSPRPDGAIARCADMDEVCERHLANLRRIQPQGPYHLIGYSLGGTVAQALAAKLRQQGEEVAFLGLLDTYPPEGQDWNGPTEEEAKAEVAREQEQFMSATEDAADAFMLREKTEMFGHIVANYQDAVRLLSQARTPRYDGEATLFVARRTLPEAMDVRETWRPHLAGLSVHELDCAHEDIVSPQSLEALGPLLDGILKEVHSLG</sequence>
<name>A0ABP2XHQ8_9NEIS</name>
<dbReference type="SUPFAM" id="SSF53474">
    <property type="entry name" value="alpha/beta-Hydrolases"/>
    <property type="match status" value="1"/>
</dbReference>
<dbReference type="InterPro" id="IPR020806">
    <property type="entry name" value="PKS_PP-bd"/>
</dbReference>
<keyword evidence="1" id="KW-0596">Phosphopantetheine</keyword>
<evidence type="ECO:0000313" key="5">
    <source>
        <dbReference type="EMBL" id="ERE00413.1"/>
    </source>
</evidence>
<dbReference type="InterPro" id="IPR001031">
    <property type="entry name" value="Thioesterase"/>
</dbReference>
<dbReference type="SUPFAM" id="SSF56801">
    <property type="entry name" value="Acetyl-CoA synthetase-like"/>
    <property type="match status" value="1"/>
</dbReference>
<reference evidence="5 6" key="1">
    <citation type="journal article" date="2013" name="Genome Announc.">
        <title>Genome Sequence of the Pigment-Producing Bacterium Pseudogulbenkiania ferrooxidans, Isolated from Loktak Lake.</title>
        <authorList>
            <person name="Puranik S."/>
            <person name="Talkal R."/>
            <person name="Qureshi A."/>
            <person name="Khardenavis A."/>
            <person name="Kapley A."/>
            <person name="Purohit H.J."/>
        </authorList>
    </citation>
    <scope>NUCLEOTIDE SEQUENCE [LARGE SCALE GENOMIC DNA]</scope>
    <source>
        <strain evidence="5 6">EGD-HP2</strain>
    </source>
</reference>
<evidence type="ECO:0000256" key="3">
    <source>
        <dbReference type="SAM" id="MobiDB-lite"/>
    </source>
</evidence>
<dbReference type="Gene3D" id="3.30.300.30">
    <property type="match status" value="1"/>
</dbReference>
<dbReference type="InterPro" id="IPR045851">
    <property type="entry name" value="AMP-bd_C_sf"/>
</dbReference>
<keyword evidence="6" id="KW-1185">Reference proteome</keyword>
<proteinExistence type="predicted"/>